<keyword evidence="2" id="KW-0812">Transmembrane</keyword>
<keyword evidence="1" id="KW-0175">Coiled coil</keyword>
<dbReference type="AlphaFoldDB" id="A0A3S5ADW9"/>
<evidence type="ECO:0000256" key="2">
    <source>
        <dbReference type="SAM" id="Phobius"/>
    </source>
</evidence>
<keyword evidence="2" id="KW-1133">Transmembrane helix</keyword>
<name>A0A3S5ADW9_SERRU</name>
<sequence>MKRFYSQKIDSTLCVLHTEKYLIMKDKKFKFIVFFLTFFIFSCVNNVAFASNKTISAQPTEKKLIDDKQNIPPENIKPYLESKEIIELTSLINSQKNEIEVMRNKINSLENSSGMNFAVWTGILLASVAVILTVLGIAMAVFSFFGYKKIMDSVKEVATTISTTEAAIVSERLAPTVTEDVLLKLIEGRSFDKIIYEAVQKVTYRGIRFSSEDMLEEEPK</sequence>
<proteinExistence type="predicted"/>
<feature type="transmembrane region" description="Helical" evidence="2">
    <location>
        <begin position="117"/>
        <end position="145"/>
    </location>
</feature>
<organism evidence="3 4">
    <name type="scientific">Serratia rubidaea</name>
    <name type="common">Serratia marinorubra</name>
    <dbReference type="NCBI Taxonomy" id="61652"/>
    <lineage>
        <taxon>Bacteria</taxon>
        <taxon>Pseudomonadati</taxon>
        <taxon>Pseudomonadota</taxon>
        <taxon>Gammaproteobacteria</taxon>
        <taxon>Enterobacterales</taxon>
        <taxon>Yersiniaceae</taxon>
        <taxon>Serratia</taxon>
    </lineage>
</organism>
<feature type="coiled-coil region" evidence="1">
    <location>
        <begin position="85"/>
        <end position="112"/>
    </location>
</feature>
<protein>
    <submittedName>
        <fullName evidence="3">Uncharacterized protein</fullName>
    </submittedName>
</protein>
<evidence type="ECO:0000313" key="3">
    <source>
        <dbReference type="EMBL" id="VEI61576.1"/>
    </source>
</evidence>
<reference evidence="3 4" key="1">
    <citation type="submission" date="2018-12" db="EMBL/GenBank/DDBJ databases">
        <authorList>
            <consortium name="Pathogen Informatics"/>
        </authorList>
    </citation>
    <scope>NUCLEOTIDE SEQUENCE [LARGE SCALE GENOMIC DNA]</scope>
    <source>
        <strain evidence="3 4">NCTC10036</strain>
    </source>
</reference>
<dbReference type="Proteomes" id="UP000281904">
    <property type="component" value="Chromosome"/>
</dbReference>
<gene>
    <name evidence="3" type="ORF">NCTC10036_00561</name>
</gene>
<accession>A0A3S5ADW9</accession>
<evidence type="ECO:0000313" key="4">
    <source>
        <dbReference type="Proteomes" id="UP000281904"/>
    </source>
</evidence>
<feature type="transmembrane region" description="Helical" evidence="2">
    <location>
        <begin position="29"/>
        <end position="49"/>
    </location>
</feature>
<keyword evidence="2" id="KW-0472">Membrane</keyword>
<evidence type="ECO:0000256" key="1">
    <source>
        <dbReference type="SAM" id="Coils"/>
    </source>
</evidence>
<dbReference type="EMBL" id="LR134493">
    <property type="protein sequence ID" value="VEI61576.1"/>
    <property type="molecule type" value="Genomic_DNA"/>
</dbReference>